<protein>
    <submittedName>
        <fullName evidence="6">Succinylglutamate desuccinylase/aspartoacylase family protein</fullName>
    </submittedName>
</protein>
<comment type="caution">
    <text evidence="6">The sequence shown here is derived from an EMBL/GenBank/DDBJ whole genome shotgun (WGS) entry which is preliminary data.</text>
</comment>
<evidence type="ECO:0000313" key="7">
    <source>
        <dbReference type="Proteomes" id="UP001548832"/>
    </source>
</evidence>
<keyword evidence="7" id="KW-1185">Reference proteome</keyword>
<dbReference type="Gene3D" id="3.40.630.10">
    <property type="entry name" value="Zn peptidases"/>
    <property type="match status" value="1"/>
</dbReference>
<dbReference type="CDD" id="cd06252">
    <property type="entry name" value="M14_ASTE_ASPA-like"/>
    <property type="match status" value="1"/>
</dbReference>
<dbReference type="PANTHER" id="PTHR37326:SF1">
    <property type="entry name" value="BLL3975 PROTEIN"/>
    <property type="match status" value="1"/>
</dbReference>
<dbReference type="InterPro" id="IPR053138">
    <property type="entry name" value="N-alpha-Ac-DABA_deacetylase"/>
</dbReference>
<dbReference type="InterPro" id="IPR043795">
    <property type="entry name" value="N-alpha-Ac-DABA-like"/>
</dbReference>
<gene>
    <name evidence="6" type="ORF">ABVQ20_14650</name>
</gene>
<evidence type="ECO:0000256" key="4">
    <source>
        <dbReference type="ARBA" id="ARBA00022833"/>
    </source>
</evidence>
<keyword evidence="4" id="KW-0862">Zinc</keyword>
<feature type="domain" description="Succinylglutamate desuccinylase/Aspartoacylase catalytic" evidence="5">
    <location>
        <begin position="67"/>
        <end position="254"/>
    </location>
</feature>
<dbReference type="PIRSF" id="PIRSF039012">
    <property type="entry name" value="ASP"/>
    <property type="match status" value="1"/>
</dbReference>
<evidence type="ECO:0000256" key="2">
    <source>
        <dbReference type="ARBA" id="ARBA00022723"/>
    </source>
</evidence>
<dbReference type="Proteomes" id="UP001548832">
    <property type="component" value="Unassembled WGS sequence"/>
</dbReference>
<keyword evidence="3" id="KW-0378">Hydrolase</keyword>
<organism evidence="6 7">
    <name type="scientific">Mesorhizobium shangrilense</name>
    <dbReference type="NCBI Taxonomy" id="460060"/>
    <lineage>
        <taxon>Bacteria</taxon>
        <taxon>Pseudomonadati</taxon>
        <taxon>Pseudomonadota</taxon>
        <taxon>Alphaproteobacteria</taxon>
        <taxon>Hyphomicrobiales</taxon>
        <taxon>Phyllobacteriaceae</taxon>
        <taxon>Mesorhizobium</taxon>
    </lineage>
</organism>
<dbReference type="RefSeq" id="WP_354460229.1">
    <property type="nucleotide sequence ID" value="NZ_JBEWSZ010000001.1"/>
</dbReference>
<dbReference type="PANTHER" id="PTHR37326">
    <property type="entry name" value="BLL3975 PROTEIN"/>
    <property type="match status" value="1"/>
</dbReference>
<dbReference type="Pfam" id="PF24827">
    <property type="entry name" value="AstE_AspA_cat"/>
    <property type="match status" value="1"/>
</dbReference>
<comment type="cofactor">
    <cofactor evidence="1">
        <name>Zn(2+)</name>
        <dbReference type="ChEBI" id="CHEBI:29105"/>
    </cofactor>
</comment>
<accession>A0ABV2DDV1</accession>
<proteinExistence type="predicted"/>
<evidence type="ECO:0000313" key="6">
    <source>
        <dbReference type="EMBL" id="MET2828220.1"/>
    </source>
</evidence>
<keyword evidence="2" id="KW-0479">Metal-binding</keyword>
<sequence>MESRAIPLSMTDLVEQEENLSLSPLWTDIDWNRDGRQDTFLNLEHSVHRSAYGIVPIPVSLFKNGSGPTLLLMAGSHGDEYEGQAILTRLIQSLDADAVSGRIIVLPAVNLPAAMEGSRVSPLDGGNLNRCFGDTFSDNPTSRIADYIANTILPMCDVFFDFHSGGSSLEYVPCTYANVSGDPSKAARTLEALEFMNAPIAWVHQGIPQGPEAGRAAYRSGVVYLSGEFGGGGRVSMQATRVAERAIYRLMSHLKILPLANEWKDESESRLMRASPQHYFYADRDGIFEPAAALGDEVAKGDLSGTILNPETPAQPGTKVLFPASGTWICGRAIGRVRRGDCLGHLLADVSRDEILAAE</sequence>
<dbReference type="SUPFAM" id="SSF53187">
    <property type="entry name" value="Zn-dependent exopeptidases"/>
    <property type="match status" value="1"/>
</dbReference>
<evidence type="ECO:0000256" key="3">
    <source>
        <dbReference type="ARBA" id="ARBA00022801"/>
    </source>
</evidence>
<evidence type="ECO:0000259" key="5">
    <source>
        <dbReference type="Pfam" id="PF24827"/>
    </source>
</evidence>
<name>A0ABV2DDV1_9HYPH</name>
<reference evidence="6 7" key="1">
    <citation type="submission" date="2024-06" db="EMBL/GenBank/DDBJ databases">
        <authorList>
            <person name="Kim D.-U."/>
        </authorList>
    </citation>
    <scope>NUCLEOTIDE SEQUENCE [LARGE SCALE GENOMIC DNA]</scope>
    <source>
        <strain evidence="6 7">KACC15460</strain>
    </source>
</reference>
<evidence type="ECO:0000256" key="1">
    <source>
        <dbReference type="ARBA" id="ARBA00001947"/>
    </source>
</evidence>
<dbReference type="EMBL" id="JBEWSZ010000001">
    <property type="protein sequence ID" value="MET2828220.1"/>
    <property type="molecule type" value="Genomic_DNA"/>
</dbReference>
<dbReference type="InterPro" id="IPR055438">
    <property type="entry name" value="AstE_AspA_cat"/>
</dbReference>